<gene>
    <name evidence="1" type="ORF">AKJ09_00286</name>
</gene>
<protein>
    <submittedName>
        <fullName evidence="1">Uncharacterized protein</fullName>
    </submittedName>
</protein>
<evidence type="ECO:0000313" key="1">
    <source>
        <dbReference type="EMBL" id="AKU93622.1"/>
    </source>
</evidence>
<dbReference type="EMBL" id="CP012333">
    <property type="protein sequence ID" value="AKU93622.1"/>
    <property type="molecule type" value="Genomic_DNA"/>
</dbReference>
<keyword evidence="2" id="KW-1185">Reference proteome</keyword>
<organism evidence="1 2">
    <name type="scientific">Labilithrix luteola</name>
    <dbReference type="NCBI Taxonomy" id="1391654"/>
    <lineage>
        <taxon>Bacteria</taxon>
        <taxon>Pseudomonadati</taxon>
        <taxon>Myxococcota</taxon>
        <taxon>Polyangia</taxon>
        <taxon>Polyangiales</taxon>
        <taxon>Labilitrichaceae</taxon>
        <taxon>Labilithrix</taxon>
    </lineage>
</organism>
<dbReference type="KEGG" id="llu:AKJ09_00286"/>
<dbReference type="STRING" id="1391654.AKJ09_00286"/>
<dbReference type="Proteomes" id="UP000064967">
    <property type="component" value="Chromosome"/>
</dbReference>
<accession>A0A0K1PJC7</accession>
<dbReference type="AlphaFoldDB" id="A0A0K1PJC7"/>
<sequence>MPRVPFECAAERAGATFDVVDFLPEAVVASAVLAVGGASSMALDAVDVTLGAAEGATAIVACELRAASRARALDHVPTLAVTTTTNAIAKSTALLLLRCTGSSCSAGVNVTAHADPHLEPTRS</sequence>
<evidence type="ECO:0000313" key="2">
    <source>
        <dbReference type="Proteomes" id="UP000064967"/>
    </source>
</evidence>
<name>A0A0K1PJC7_9BACT</name>
<proteinExistence type="predicted"/>
<reference evidence="1 2" key="1">
    <citation type="submission" date="2015-08" db="EMBL/GenBank/DDBJ databases">
        <authorList>
            <person name="Babu N.S."/>
            <person name="Beckwith C.J."/>
            <person name="Beseler K.G."/>
            <person name="Brison A."/>
            <person name="Carone J.V."/>
            <person name="Caskin T.P."/>
            <person name="Diamond M."/>
            <person name="Durham M.E."/>
            <person name="Foxe J.M."/>
            <person name="Go M."/>
            <person name="Henderson B.A."/>
            <person name="Jones I.B."/>
            <person name="McGettigan J.A."/>
            <person name="Micheletti S.J."/>
            <person name="Nasrallah M.E."/>
            <person name="Ortiz D."/>
            <person name="Piller C.R."/>
            <person name="Privatt S.R."/>
            <person name="Schneider S.L."/>
            <person name="Sharp S."/>
            <person name="Smith T.C."/>
            <person name="Stanton J.D."/>
            <person name="Ullery H.E."/>
            <person name="Wilson R.J."/>
            <person name="Serrano M.G."/>
            <person name="Buck G."/>
            <person name="Lee V."/>
            <person name="Wang Y."/>
            <person name="Carvalho R."/>
            <person name="Voegtly L."/>
            <person name="Shi R."/>
            <person name="Duckworth R."/>
            <person name="Johnson A."/>
            <person name="Loviza R."/>
            <person name="Walstead R."/>
            <person name="Shah Z."/>
            <person name="Kiflezghi M."/>
            <person name="Wade K."/>
            <person name="Ball S.L."/>
            <person name="Bradley K.W."/>
            <person name="Asai D.J."/>
            <person name="Bowman C.A."/>
            <person name="Russell D.A."/>
            <person name="Pope W.H."/>
            <person name="Jacobs-Sera D."/>
            <person name="Hendrix R.W."/>
            <person name="Hatfull G.F."/>
        </authorList>
    </citation>
    <scope>NUCLEOTIDE SEQUENCE [LARGE SCALE GENOMIC DNA]</scope>
    <source>
        <strain evidence="1 2">DSM 27648</strain>
    </source>
</reference>